<proteinExistence type="predicted"/>
<evidence type="ECO:0000256" key="1">
    <source>
        <dbReference type="SAM" id="Phobius"/>
    </source>
</evidence>
<dbReference type="InterPro" id="IPR009936">
    <property type="entry name" value="DUF1468"/>
</dbReference>
<keyword evidence="1" id="KW-0472">Membrane</keyword>
<keyword evidence="4" id="KW-1185">Reference proteome</keyword>
<organism evidence="3 4">
    <name type="scientific">Antarctobacter heliothermus</name>
    <dbReference type="NCBI Taxonomy" id="74033"/>
    <lineage>
        <taxon>Bacteria</taxon>
        <taxon>Pseudomonadati</taxon>
        <taxon>Pseudomonadota</taxon>
        <taxon>Alphaproteobacteria</taxon>
        <taxon>Rhodobacterales</taxon>
        <taxon>Roseobacteraceae</taxon>
        <taxon>Antarctobacter</taxon>
    </lineage>
</organism>
<feature type="transmembrane region" description="Helical" evidence="1">
    <location>
        <begin position="74"/>
        <end position="91"/>
    </location>
</feature>
<feature type="transmembrane region" description="Helical" evidence="1">
    <location>
        <begin position="120"/>
        <end position="138"/>
    </location>
</feature>
<dbReference type="Pfam" id="PF07331">
    <property type="entry name" value="TctB"/>
    <property type="match status" value="1"/>
</dbReference>
<dbReference type="KEGG" id="aht:ANTHELSMS3_02659"/>
<dbReference type="AlphaFoldDB" id="A0A222E5P9"/>
<reference evidence="3 4" key="1">
    <citation type="submission" date="2017-07" db="EMBL/GenBank/DDBJ databases">
        <title>Genome Sequence of Antarctobacter heliothermus Strain SMS3 Isolated from a culture of the Diatom Skeletonema marinoi.</title>
        <authorList>
            <person name="Topel M."/>
            <person name="Pinder M.I.M."/>
            <person name="Johansson O.N."/>
            <person name="Kourtchenko O."/>
            <person name="Godhe A."/>
            <person name="Clarke A.K."/>
        </authorList>
    </citation>
    <scope>NUCLEOTIDE SEQUENCE [LARGE SCALE GENOMIC DNA]</scope>
    <source>
        <strain evidence="3 4">SMS3</strain>
    </source>
</reference>
<evidence type="ECO:0000313" key="4">
    <source>
        <dbReference type="Proteomes" id="UP000203589"/>
    </source>
</evidence>
<keyword evidence="1" id="KW-1133">Transmembrane helix</keyword>
<accession>A0A222E5P9</accession>
<dbReference type="Proteomes" id="UP000203589">
    <property type="component" value="Chromosome"/>
</dbReference>
<gene>
    <name evidence="3" type="ORF">ANTHELSMS3_02659</name>
</gene>
<feature type="transmembrane region" description="Helical" evidence="1">
    <location>
        <begin position="44"/>
        <end position="62"/>
    </location>
</feature>
<dbReference type="RefSeq" id="WP_094035248.1">
    <property type="nucleotide sequence ID" value="NZ_CP022540.1"/>
</dbReference>
<dbReference type="EMBL" id="CP022540">
    <property type="protein sequence ID" value="ASP21318.1"/>
    <property type="molecule type" value="Genomic_DNA"/>
</dbReference>
<evidence type="ECO:0000259" key="2">
    <source>
        <dbReference type="Pfam" id="PF07331"/>
    </source>
</evidence>
<feature type="domain" description="DUF1468" evidence="2">
    <location>
        <begin position="8"/>
        <end position="147"/>
    </location>
</feature>
<evidence type="ECO:0000313" key="3">
    <source>
        <dbReference type="EMBL" id="ASP21318.1"/>
    </source>
</evidence>
<sequence>MTANRMLALVFVAASIVFLTVMVPDLNQQQASMGGGFYSVGPSALPTFAGAMVLLFGVVMLFTDRPVPEEAGTFSAGIGLGLLQIGLFGAYALGLSLIGFLPASILFLAAVFLMYRAENWILAITLTLGIPILVDALLRKVFLVPLPGASFF</sequence>
<keyword evidence="1" id="KW-0812">Transmembrane</keyword>
<name>A0A222E5P9_9RHOB</name>
<protein>
    <submittedName>
        <fullName evidence="3">Tripartite tricarboxylate transporter TctB family protein</fullName>
    </submittedName>
</protein>
<feature type="transmembrane region" description="Helical" evidence="1">
    <location>
        <begin position="97"/>
        <end position="115"/>
    </location>
</feature>
<dbReference type="OrthoDB" id="8455334at2"/>